<dbReference type="Proteomes" id="UP000324143">
    <property type="component" value="Unassembled WGS sequence"/>
</dbReference>
<dbReference type="SUPFAM" id="SSF52980">
    <property type="entry name" value="Restriction endonuclease-like"/>
    <property type="match status" value="1"/>
</dbReference>
<dbReference type="Pfam" id="PF04480">
    <property type="entry name" value="DUF559"/>
    <property type="match status" value="1"/>
</dbReference>
<dbReference type="InterPro" id="IPR011335">
    <property type="entry name" value="Restrct_endonuc-II-like"/>
</dbReference>
<keyword evidence="3 6" id="KW-0227">DNA damage</keyword>
<evidence type="ECO:0000256" key="5">
    <source>
        <dbReference type="ARBA" id="ARBA00023204"/>
    </source>
</evidence>
<evidence type="ECO:0000256" key="3">
    <source>
        <dbReference type="ARBA" id="ARBA00022763"/>
    </source>
</evidence>
<reference evidence="8" key="1">
    <citation type="submission" date="2019-08" db="EMBL/GenBank/DDBJ databases">
        <title>Genomic characterization of a novel candidate phylum (ARYD3) from a high temperature, high salinity tertiary oil reservoir in north central Oklahoma, USA.</title>
        <authorList>
            <person name="Youssef N.H."/>
            <person name="Yadav A."/>
            <person name="Elshahed M.S."/>
        </authorList>
    </citation>
    <scope>NUCLEOTIDE SEQUENCE [LARGE SCALE GENOMIC DNA]</scope>
    <source>
        <strain evidence="8">ARYD3</strain>
    </source>
</reference>
<proteinExistence type="inferred from homology"/>
<name>A0A5D0MHL7_9BACT</name>
<dbReference type="GO" id="GO:0004519">
    <property type="term" value="F:endonuclease activity"/>
    <property type="evidence" value="ECO:0007669"/>
    <property type="project" value="UniProtKB-KW"/>
</dbReference>
<dbReference type="GO" id="GO:0016787">
    <property type="term" value="F:hydrolase activity"/>
    <property type="evidence" value="ECO:0007669"/>
    <property type="project" value="UniProtKB-KW"/>
</dbReference>
<dbReference type="EC" id="3.1.-.-" evidence="6"/>
<keyword evidence="1 6" id="KW-0540">Nuclease</keyword>
<keyword evidence="2 6" id="KW-0255">Endonuclease</keyword>
<dbReference type="CDD" id="cd00221">
    <property type="entry name" value="Vsr"/>
    <property type="match status" value="1"/>
</dbReference>
<evidence type="ECO:0000256" key="1">
    <source>
        <dbReference type="ARBA" id="ARBA00022722"/>
    </source>
</evidence>
<comment type="similarity">
    <text evidence="6">Belongs to the vsr family.</text>
</comment>
<evidence type="ECO:0000256" key="2">
    <source>
        <dbReference type="ARBA" id="ARBA00022759"/>
    </source>
</evidence>
<evidence type="ECO:0000256" key="6">
    <source>
        <dbReference type="PIRNR" id="PIRNR018267"/>
    </source>
</evidence>
<keyword evidence="4 6" id="KW-0378">Hydrolase</keyword>
<feature type="domain" description="DUF559" evidence="7">
    <location>
        <begin position="92"/>
        <end position="132"/>
    </location>
</feature>
<keyword evidence="5 6" id="KW-0234">DNA repair</keyword>
<dbReference type="Gene3D" id="3.40.960.10">
    <property type="entry name" value="VSR Endonuclease"/>
    <property type="match status" value="1"/>
</dbReference>
<dbReference type="PIRSF" id="PIRSF018267">
    <property type="entry name" value="VSR_endonuc"/>
    <property type="match status" value="1"/>
</dbReference>
<evidence type="ECO:0000313" key="8">
    <source>
        <dbReference type="EMBL" id="TYB31892.1"/>
    </source>
</evidence>
<keyword evidence="9" id="KW-1185">Reference proteome</keyword>
<dbReference type="AlphaFoldDB" id="A0A5D0MHL7"/>
<dbReference type="InterPro" id="IPR004603">
    <property type="entry name" value="DNA_mismatch_endonuc_vsr"/>
</dbReference>
<organism evidence="8 9">
    <name type="scientific">Candidatus Mcinerneyibacterium aminivorans</name>
    <dbReference type="NCBI Taxonomy" id="2703815"/>
    <lineage>
        <taxon>Bacteria</taxon>
        <taxon>Candidatus Macinerneyibacteriota</taxon>
        <taxon>Candidatus Mcinerneyibacteria</taxon>
        <taxon>Candidatus Mcinerneyibacteriales</taxon>
        <taxon>Candidatus Mcinerneyibacteriaceae</taxon>
        <taxon>Candidatus Mcinerneyibacterium</taxon>
    </lineage>
</organism>
<comment type="caution">
    <text evidence="8">The sequence shown here is derived from an EMBL/GenBank/DDBJ whole genome shotgun (WGS) entry which is preliminary data.</text>
</comment>
<dbReference type="NCBIfam" id="TIGR00632">
    <property type="entry name" value="vsr"/>
    <property type="match status" value="1"/>
</dbReference>
<evidence type="ECO:0000259" key="7">
    <source>
        <dbReference type="Pfam" id="PF04480"/>
    </source>
</evidence>
<comment type="function">
    <text evidence="6">May nick specific sequences that contain T:G mispairs resulting from m5C-deamination.</text>
</comment>
<dbReference type="GO" id="GO:0006298">
    <property type="term" value="P:mismatch repair"/>
    <property type="evidence" value="ECO:0007669"/>
    <property type="project" value="UniProtKB-UniRule"/>
</dbReference>
<dbReference type="InterPro" id="IPR007569">
    <property type="entry name" value="DUF559"/>
</dbReference>
<evidence type="ECO:0000313" key="9">
    <source>
        <dbReference type="Proteomes" id="UP000324143"/>
    </source>
</evidence>
<sequence>MDNLTEKQRKKCMKTITSKDTKIEVSLRKTLWHKGYRYRKNYKKLPGKPDIVFLRKKIAIFCDGDFWHGYDWENKKENISTNKNYWLNKIEKNIERDKKNTKKLEEKGWKVLRFWGHEIKNNLDKCIKIIENVYNNREEQN</sequence>
<dbReference type="Pfam" id="PF03852">
    <property type="entry name" value="Vsr"/>
    <property type="match status" value="1"/>
</dbReference>
<accession>A0A5D0MHL7</accession>
<gene>
    <name evidence="8" type="ORF">FXF47_01835</name>
</gene>
<evidence type="ECO:0000256" key="4">
    <source>
        <dbReference type="ARBA" id="ARBA00022801"/>
    </source>
</evidence>
<protein>
    <recommendedName>
        <fullName evidence="6">Very short patch repair endonuclease</fullName>
        <ecNumber evidence="6">3.1.-.-</ecNumber>
    </recommendedName>
</protein>
<dbReference type="EMBL" id="VSIX01000024">
    <property type="protein sequence ID" value="TYB31892.1"/>
    <property type="molecule type" value="Genomic_DNA"/>
</dbReference>